<proteinExistence type="inferred from homology"/>
<dbReference type="PROSITE" id="PS00107">
    <property type="entry name" value="PROTEIN_KINASE_ATP"/>
    <property type="match status" value="1"/>
</dbReference>
<organism evidence="13 14">
    <name type="scientific">Paramecium tetraurelia</name>
    <dbReference type="NCBI Taxonomy" id="5888"/>
    <lineage>
        <taxon>Eukaryota</taxon>
        <taxon>Sar</taxon>
        <taxon>Alveolata</taxon>
        <taxon>Ciliophora</taxon>
        <taxon>Intramacronucleata</taxon>
        <taxon>Oligohymenophorea</taxon>
        <taxon>Peniculida</taxon>
        <taxon>Parameciidae</taxon>
        <taxon>Paramecium</taxon>
    </lineage>
</organism>
<evidence type="ECO:0000313" key="14">
    <source>
        <dbReference type="Proteomes" id="UP000000600"/>
    </source>
</evidence>
<dbReference type="Proteomes" id="UP000000600">
    <property type="component" value="Unassembled WGS sequence"/>
</dbReference>
<dbReference type="KEGG" id="ptm:GSPATT00014310001"/>
<evidence type="ECO:0000256" key="11">
    <source>
        <dbReference type="SAM" id="MobiDB-lite"/>
    </source>
</evidence>
<dbReference type="AlphaFoldDB" id="A0D8J7"/>
<evidence type="ECO:0000256" key="6">
    <source>
        <dbReference type="ARBA" id="ARBA00022777"/>
    </source>
</evidence>
<keyword evidence="6" id="KW-0418">Kinase</keyword>
<dbReference type="EMBL" id="CT868330">
    <property type="protein sequence ID" value="CAK79364.1"/>
    <property type="molecule type" value="Genomic_DNA"/>
</dbReference>
<dbReference type="Gene3D" id="3.30.200.20">
    <property type="entry name" value="Phosphorylase Kinase, domain 1"/>
    <property type="match status" value="1"/>
</dbReference>
<evidence type="ECO:0000256" key="1">
    <source>
        <dbReference type="ARBA" id="ARBA00010886"/>
    </source>
</evidence>
<dbReference type="PANTHER" id="PTHR44899:SF6">
    <property type="entry name" value="SERINE_THREONINE PROTEIN KINASE"/>
    <property type="match status" value="1"/>
</dbReference>
<evidence type="ECO:0000256" key="7">
    <source>
        <dbReference type="ARBA" id="ARBA00022840"/>
    </source>
</evidence>
<evidence type="ECO:0000259" key="12">
    <source>
        <dbReference type="PROSITE" id="PS50011"/>
    </source>
</evidence>
<gene>
    <name evidence="13" type="ORF">GSPATT00014310001</name>
</gene>
<evidence type="ECO:0000256" key="3">
    <source>
        <dbReference type="ARBA" id="ARBA00022527"/>
    </source>
</evidence>
<feature type="compositionally biased region" description="Polar residues" evidence="11">
    <location>
        <begin position="316"/>
        <end position="334"/>
    </location>
</feature>
<dbReference type="eggNOG" id="KOG0591">
    <property type="taxonomic scope" value="Eukaryota"/>
</dbReference>
<feature type="compositionally biased region" description="Basic and acidic residues" evidence="11">
    <location>
        <begin position="378"/>
        <end position="391"/>
    </location>
</feature>
<dbReference type="GO" id="GO:0005524">
    <property type="term" value="F:ATP binding"/>
    <property type="evidence" value="ECO:0007669"/>
    <property type="project" value="UniProtKB-UniRule"/>
</dbReference>
<dbReference type="OrthoDB" id="300957at2759"/>
<dbReference type="InParanoid" id="A0D8J7"/>
<dbReference type="EC" id="2.7.11.1" evidence="2"/>
<evidence type="ECO:0000256" key="2">
    <source>
        <dbReference type="ARBA" id="ARBA00012513"/>
    </source>
</evidence>
<keyword evidence="14" id="KW-1185">Reference proteome</keyword>
<evidence type="ECO:0000256" key="5">
    <source>
        <dbReference type="ARBA" id="ARBA00022741"/>
    </source>
</evidence>
<dbReference type="Pfam" id="PF00069">
    <property type="entry name" value="Pkinase"/>
    <property type="match status" value="1"/>
</dbReference>
<dbReference type="GO" id="GO:0004674">
    <property type="term" value="F:protein serine/threonine kinase activity"/>
    <property type="evidence" value="ECO:0000318"/>
    <property type="project" value="GO_Central"/>
</dbReference>
<dbReference type="OMA" id="CLCVIME"/>
<feature type="binding site" evidence="10">
    <location>
        <position position="39"/>
    </location>
    <ligand>
        <name>ATP</name>
        <dbReference type="ChEBI" id="CHEBI:30616"/>
    </ligand>
</feature>
<dbReference type="RefSeq" id="XP_001446761.1">
    <property type="nucleotide sequence ID" value="XM_001446724.1"/>
</dbReference>
<keyword evidence="4" id="KW-0808">Transferase</keyword>
<dbReference type="InterPro" id="IPR051131">
    <property type="entry name" value="NEK_Ser/Thr_kinase_NIMA"/>
</dbReference>
<name>A0D8J7_PARTE</name>
<feature type="compositionally biased region" description="Polar residues" evidence="11">
    <location>
        <begin position="342"/>
        <end position="359"/>
    </location>
</feature>
<evidence type="ECO:0000256" key="9">
    <source>
        <dbReference type="ARBA" id="ARBA00048679"/>
    </source>
</evidence>
<keyword evidence="5 10" id="KW-0547">Nucleotide-binding</keyword>
<dbReference type="PANTHER" id="PTHR44899">
    <property type="entry name" value="CAMK FAMILY PROTEIN KINASE"/>
    <property type="match status" value="1"/>
</dbReference>
<keyword evidence="7 10" id="KW-0067">ATP-binding</keyword>
<dbReference type="PROSITE" id="PS50011">
    <property type="entry name" value="PROTEIN_KINASE_DOM"/>
    <property type="match status" value="1"/>
</dbReference>
<comment type="catalytic activity">
    <reaction evidence="9">
        <text>L-seryl-[protein] + ATP = O-phospho-L-seryl-[protein] + ADP + H(+)</text>
        <dbReference type="Rhea" id="RHEA:17989"/>
        <dbReference type="Rhea" id="RHEA-COMP:9863"/>
        <dbReference type="Rhea" id="RHEA-COMP:11604"/>
        <dbReference type="ChEBI" id="CHEBI:15378"/>
        <dbReference type="ChEBI" id="CHEBI:29999"/>
        <dbReference type="ChEBI" id="CHEBI:30616"/>
        <dbReference type="ChEBI" id="CHEBI:83421"/>
        <dbReference type="ChEBI" id="CHEBI:456216"/>
        <dbReference type="EC" id="2.7.11.1"/>
    </reaction>
</comment>
<accession>A0D8J7</accession>
<evidence type="ECO:0000256" key="8">
    <source>
        <dbReference type="ARBA" id="ARBA00047899"/>
    </source>
</evidence>
<dbReference type="FunFam" id="3.30.200.20:FF:000097">
    <property type="entry name" value="Probable serine/threonine-protein kinase nek1"/>
    <property type="match status" value="1"/>
</dbReference>
<reference evidence="13 14" key="1">
    <citation type="journal article" date="2006" name="Nature">
        <title>Global trends of whole-genome duplications revealed by the ciliate Paramecium tetraurelia.</title>
        <authorList>
            <consortium name="Genoscope"/>
            <person name="Aury J.-M."/>
            <person name="Jaillon O."/>
            <person name="Duret L."/>
            <person name="Noel B."/>
            <person name="Jubin C."/>
            <person name="Porcel B.M."/>
            <person name="Segurens B."/>
            <person name="Daubin V."/>
            <person name="Anthouard V."/>
            <person name="Aiach N."/>
            <person name="Arnaiz O."/>
            <person name="Billaut A."/>
            <person name="Beisson J."/>
            <person name="Blanc I."/>
            <person name="Bouhouche K."/>
            <person name="Camara F."/>
            <person name="Duharcourt S."/>
            <person name="Guigo R."/>
            <person name="Gogendeau D."/>
            <person name="Katinka M."/>
            <person name="Keller A.-M."/>
            <person name="Kissmehl R."/>
            <person name="Klotz C."/>
            <person name="Koll F."/>
            <person name="Le Moue A."/>
            <person name="Lepere C."/>
            <person name="Malinsky S."/>
            <person name="Nowacki M."/>
            <person name="Nowak J.K."/>
            <person name="Plattner H."/>
            <person name="Poulain J."/>
            <person name="Ruiz F."/>
            <person name="Serrano V."/>
            <person name="Zagulski M."/>
            <person name="Dessen P."/>
            <person name="Betermier M."/>
            <person name="Weissenbach J."/>
            <person name="Scarpelli C."/>
            <person name="Schachter V."/>
            <person name="Sperling L."/>
            <person name="Meyer E."/>
            <person name="Cohen J."/>
            <person name="Wincker P."/>
        </authorList>
    </citation>
    <scope>NUCLEOTIDE SEQUENCE [LARGE SCALE GENOMIC DNA]</scope>
    <source>
        <strain evidence="13 14">Stock d4-2</strain>
    </source>
</reference>
<dbReference type="GeneID" id="5032545"/>
<feature type="region of interest" description="Disordered" evidence="11">
    <location>
        <begin position="316"/>
        <end position="428"/>
    </location>
</feature>
<feature type="domain" description="Protein kinase" evidence="12">
    <location>
        <begin position="10"/>
        <end position="266"/>
    </location>
</feature>
<dbReference type="InterPro" id="IPR017441">
    <property type="entry name" value="Protein_kinase_ATP_BS"/>
</dbReference>
<dbReference type="STRING" id="5888.A0D8J7"/>
<dbReference type="SUPFAM" id="SSF56112">
    <property type="entry name" value="Protein kinase-like (PK-like)"/>
    <property type="match status" value="1"/>
</dbReference>
<evidence type="ECO:0000256" key="4">
    <source>
        <dbReference type="ARBA" id="ARBA00022679"/>
    </source>
</evidence>
<keyword evidence="3" id="KW-0723">Serine/threonine-protein kinase</keyword>
<comment type="similarity">
    <text evidence="1">Belongs to the protein kinase superfamily. NEK Ser/Thr protein kinase family. NIMA subfamily.</text>
</comment>
<dbReference type="SMART" id="SM00220">
    <property type="entry name" value="S_TKc"/>
    <property type="match status" value="1"/>
</dbReference>
<sequence>MQKQTTLTDFTILQKLGEGSFGQVYKVFMIFICFEYAMKKVRMGNLKLRERENALNEIRILASIQDQNIIGYKEAFFDEQSNCLCVIMEYASGGDIAKQIQNSIRKHTLIEEKEIWRALIHMTRGLKVLHKAGILHRDLKSANVFKSSNGTYKLGDMNVSKVSHGAMAKTQTGTPYYASPEVWRDQPYSNPSDIWSLGCVIYEMATLKPPFRATDLKGLFRKISTGIYEKIPKQYSSELNFMIASLLKVPPQLRPTCDQIINDPTVKKYIDEFEPQSPQQQQLAKAQLLQTILLPKNLKQLQQKLPKPMYEIDQPVQQLPNQPKSTRSVSVNEQKYTERPKSQTPQCQKKQPNVVSNQHIPRPKIPLAPVKQQQAAKILKEPQSHRPKERPVSAMRAQSPCSVRKSVDQKQNRNPSPLVRKSNPYIKNNDENINANIIKKRNNIPLKR</sequence>
<dbReference type="InterPro" id="IPR000719">
    <property type="entry name" value="Prot_kinase_dom"/>
</dbReference>
<dbReference type="Gene3D" id="1.10.510.10">
    <property type="entry name" value="Transferase(Phosphotransferase) domain 1"/>
    <property type="match status" value="1"/>
</dbReference>
<dbReference type="InterPro" id="IPR011009">
    <property type="entry name" value="Kinase-like_dom_sf"/>
</dbReference>
<dbReference type="HOGENOM" id="CLU_000288_183_1_1"/>
<protein>
    <recommendedName>
        <fullName evidence="2">non-specific serine/threonine protein kinase</fullName>
        <ecNumber evidence="2">2.7.11.1</ecNumber>
    </recommendedName>
</protein>
<evidence type="ECO:0000313" key="13">
    <source>
        <dbReference type="EMBL" id="CAK79364.1"/>
    </source>
</evidence>
<evidence type="ECO:0000256" key="10">
    <source>
        <dbReference type="PROSITE-ProRule" id="PRU10141"/>
    </source>
</evidence>
<comment type="catalytic activity">
    <reaction evidence="8">
        <text>L-threonyl-[protein] + ATP = O-phospho-L-threonyl-[protein] + ADP + H(+)</text>
        <dbReference type="Rhea" id="RHEA:46608"/>
        <dbReference type="Rhea" id="RHEA-COMP:11060"/>
        <dbReference type="Rhea" id="RHEA-COMP:11605"/>
        <dbReference type="ChEBI" id="CHEBI:15378"/>
        <dbReference type="ChEBI" id="CHEBI:30013"/>
        <dbReference type="ChEBI" id="CHEBI:30616"/>
        <dbReference type="ChEBI" id="CHEBI:61977"/>
        <dbReference type="ChEBI" id="CHEBI:456216"/>
        <dbReference type="EC" id="2.7.11.1"/>
    </reaction>
</comment>